<keyword evidence="7 12" id="KW-0812">Transmembrane</keyword>
<dbReference type="Proteomes" id="UP000233750">
    <property type="component" value="Unassembled WGS sequence"/>
</dbReference>
<feature type="transmembrane region" description="Helical" evidence="12">
    <location>
        <begin position="596"/>
        <end position="620"/>
    </location>
</feature>
<evidence type="ECO:0000256" key="6">
    <source>
        <dbReference type="ARBA" id="ARBA00022679"/>
    </source>
</evidence>
<dbReference type="InterPro" id="IPR027451">
    <property type="entry name" value="EmbABC_dom1"/>
</dbReference>
<dbReference type="InterPro" id="IPR040920">
    <property type="entry name" value="Arabino_trans_N"/>
</dbReference>
<dbReference type="GO" id="GO:0052636">
    <property type="term" value="F:arabinosyltransferase activity"/>
    <property type="evidence" value="ECO:0007669"/>
    <property type="project" value="InterPro"/>
</dbReference>
<keyword evidence="6" id="KW-0808">Transferase</keyword>
<feature type="transmembrane region" description="Helical" evidence="12">
    <location>
        <begin position="627"/>
        <end position="649"/>
    </location>
</feature>
<keyword evidence="4" id="KW-1003">Cell membrane</keyword>
<feature type="transmembrane region" description="Helical" evidence="12">
    <location>
        <begin position="348"/>
        <end position="365"/>
    </location>
</feature>
<comment type="similarity">
    <text evidence="3">Belongs to the emb family.</text>
</comment>
<dbReference type="Pfam" id="PF14896">
    <property type="entry name" value="Arabino_trans_C"/>
    <property type="match status" value="1"/>
</dbReference>
<evidence type="ECO:0000313" key="17">
    <source>
        <dbReference type="Proteomes" id="UP000233750"/>
    </source>
</evidence>
<comment type="function">
    <text evidence="1">Arabinosyl transferase responsible for the polymerization of arabinose into the arabinan of arabinogalactan.</text>
</comment>
<feature type="domain" description="Arabinosyltransferas concanavalin like" evidence="15">
    <location>
        <begin position="78"/>
        <end position="227"/>
    </location>
</feature>
<evidence type="ECO:0000256" key="2">
    <source>
        <dbReference type="ARBA" id="ARBA00004651"/>
    </source>
</evidence>
<feature type="transmembrane region" description="Helical" evidence="12">
    <location>
        <begin position="54"/>
        <end position="73"/>
    </location>
</feature>
<feature type="transmembrane region" description="Helical" evidence="12">
    <location>
        <begin position="664"/>
        <end position="685"/>
    </location>
</feature>
<sequence length="1091" mass="116537">MGSTRWGRLRESPQRDARIRLDSLRGVVDLESVAAEKASPTAIGKSPAARRARLLAAVFGIAGAILAIAVPFLPVTLEQTTLDWPTAQGTRAVSAPLTAQAPISLDAKVPCATARALDARTDGKAVLFSTNPPSSSIGTVTGMALQVGDGQLTLSSQGQQLGSAPVGEGDCTITVHSDAKHTTASVGGTRLADVSDDHRPQLTGFFSDLTNQDDTHGLSVSAQVDNRWASTATAIKLAAIVLSVLCFAGAVIGLYRLDRLSGRRAPRLAARGWWKLKFLDIAVLGTLVVWWLIGAMTADDGYFTTMARVRGDAGYIGEYYRWFAAPDAPMAWFVDVYSWMAKVSSLTPWMRLPSLLMGVACWMLISRGVLPRLGRQVRISSAAGWAAGAVFLAFWLPYDNGLRPENLVALLSLISICTVERAVATRRMGPAAIGLTVAALCVSVNPHGLMAVLPFVVGLKPLAKIVLRHARQFGWVPVLAPIASSGLVILALIFCDQTLSGTLESVRLRSSLGPTGAWYNELDRYTMLFSNGPDGSMTRRFPVLLIFLCLATCAVVLLRRGNIRGAALGPSRRLLGISALSFVVLALAPTKHSHHFGMLVAVGGPLAALTALSTSTTVLLSRRNRSAFFAGLMVIVALASTGPNAWWYVSAWGVPWFDLPPQLFGIKLSTMALVAAAVALAIAAIEHMKHNEHEPFVPPAPVAKSDLENRGRALRLGLAPLSTVCAILVLFEVGSIAKGIQKRWDTYNMGADNIRQLAGQSCGLSDYIKVERDPKAGLLEAAPQQPQNAAPGWQVPADADRGTTPKDWLTSTQKGFVTNGGLPTENADQWNPPYQFGKDGAPIWGSYHKSGDGAGDLRTPWYSIPERARDGSVPIVVALAGKADDPNSLTAEFGRNTPAGFQVLSREQLDAKKKDTNWRDARVSVPAGADQVRIVAKGRGLGSEGWFAFSAPRAPKIAKMTDVVGQDPVFLEWAAAAQHPCLRPSSIHNGIAEMPKYRISAGDDLRTVGRYWSSPAGGGPFTWMNASTQMEALPTYLEGDVDRDWGTLYEVKPEVSSALPPSAALHQKSVTHSGIWSPGPLAKPANPTGET</sequence>
<feature type="transmembrane region" description="Helical" evidence="12">
    <location>
        <begin position="541"/>
        <end position="561"/>
    </location>
</feature>
<feature type="region of interest" description="Disordered" evidence="11">
    <location>
        <begin position="1070"/>
        <end position="1091"/>
    </location>
</feature>
<evidence type="ECO:0000313" key="16">
    <source>
        <dbReference type="EMBL" id="PKV93186.1"/>
    </source>
</evidence>
<dbReference type="AlphaFoldDB" id="A0A2N3WH67"/>
<dbReference type="InterPro" id="IPR032731">
    <property type="entry name" value="Arabino_trans_C"/>
</dbReference>
<name>A0A2N3WH67_9PSEU</name>
<feature type="transmembrane region" description="Helical" evidence="12">
    <location>
        <begin position="278"/>
        <end position="298"/>
    </location>
</feature>
<accession>A0A2N3WH67</accession>
<feature type="transmembrane region" description="Helical" evidence="12">
    <location>
        <begin position="237"/>
        <end position="257"/>
    </location>
</feature>
<evidence type="ECO:0000259" key="15">
    <source>
        <dbReference type="Pfam" id="PF17689"/>
    </source>
</evidence>
<dbReference type="GO" id="GO:0071555">
    <property type="term" value="P:cell wall organization"/>
    <property type="evidence" value="ECO:0007669"/>
    <property type="project" value="UniProtKB-KW"/>
</dbReference>
<evidence type="ECO:0000256" key="8">
    <source>
        <dbReference type="ARBA" id="ARBA00022989"/>
    </source>
</evidence>
<evidence type="ECO:0000256" key="4">
    <source>
        <dbReference type="ARBA" id="ARBA00022475"/>
    </source>
</evidence>
<evidence type="ECO:0000256" key="9">
    <source>
        <dbReference type="ARBA" id="ARBA00023136"/>
    </source>
</evidence>
<feature type="transmembrane region" description="Helical" evidence="12">
    <location>
        <begin position="473"/>
        <end position="494"/>
    </location>
</feature>
<dbReference type="EMBL" id="PJMY01000003">
    <property type="protein sequence ID" value="PKV93186.1"/>
    <property type="molecule type" value="Genomic_DNA"/>
</dbReference>
<evidence type="ECO:0000256" key="7">
    <source>
        <dbReference type="ARBA" id="ARBA00022692"/>
    </source>
</evidence>
<evidence type="ECO:0000256" key="1">
    <source>
        <dbReference type="ARBA" id="ARBA00003001"/>
    </source>
</evidence>
<evidence type="ECO:0000256" key="10">
    <source>
        <dbReference type="ARBA" id="ARBA00023316"/>
    </source>
</evidence>
<evidence type="ECO:0000256" key="12">
    <source>
        <dbReference type="SAM" id="Phobius"/>
    </source>
</evidence>
<dbReference type="Gene3D" id="2.60.120.940">
    <property type="entry name" value="EmbC, C-terminal domain, subdomain 2"/>
    <property type="match status" value="1"/>
</dbReference>
<comment type="subcellular location">
    <subcellularLocation>
        <location evidence="2">Cell membrane</location>
        <topology evidence="2">Multi-pass membrane protein</topology>
    </subcellularLocation>
</comment>
<organism evidence="16 17">
    <name type="scientific">Amycolatopsis echigonensis</name>
    <dbReference type="NCBI Taxonomy" id="2576905"/>
    <lineage>
        <taxon>Bacteria</taxon>
        <taxon>Bacillati</taxon>
        <taxon>Actinomycetota</taxon>
        <taxon>Actinomycetes</taxon>
        <taxon>Pseudonocardiales</taxon>
        <taxon>Pseudonocardiaceae</taxon>
        <taxon>Amycolatopsis</taxon>
    </lineage>
</organism>
<keyword evidence="5" id="KW-0328">Glycosyltransferase</keyword>
<evidence type="ECO:0000259" key="13">
    <source>
        <dbReference type="Pfam" id="PF04602"/>
    </source>
</evidence>
<dbReference type="GO" id="GO:0071766">
    <property type="term" value="P:Actinobacterium-type cell wall biogenesis"/>
    <property type="evidence" value="ECO:0007669"/>
    <property type="project" value="InterPro"/>
</dbReference>
<feature type="transmembrane region" description="Helical" evidence="12">
    <location>
        <begin position="713"/>
        <end position="731"/>
    </location>
</feature>
<dbReference type="Gene3D" id="2.60.120.610">
    <property type="entry name" value="arabinofuranosyltransferase like domain"/>
    <property type="match status" value="1"/>
</dbReference>
<keyword evidence="9 12" id="KW-0472">Membrane</keyword>
<reference evidence="16 17" key="1">
    <citation type="submission" date="2017-12" db="EMBL/GenBank/DDBJ databases">
        <title>Sequencing the genomes of 1000 Actinobacteria strains.</title>
        <authorList>
            <person name="Klenk H.-P."/>
        </authorList>
    </citation>
    <scope>NUCLEOTIDE SEQUENCE [LARGE SCALE GENOMIC DNA]</scope>
    <source>
        <strain evidence="16 17">DSM 45165</strain>
    </source>
</reference>
<feature type="transmembrane region" description="Helical" evidence="12">
    <location>
        <begin position="377"/>
        <end position="398"/>
    </location>
</feature>
<feature type="transmembrane region" description="Helical" evidence="12">
    <location>
        <begin position="573"/>
        <end position="590"/>
    </location>
</feature>
<gene>
    <name evidence="16" type="ORF">ATK30_4026</name>
</gene>
<feature type="domain" description="Arabinosyltransferase C-terminal" evidence="14">
    <location>
        <begin position="734"/>
        <end position="1081"/>
    </location>
</feature>
<feature type="transmembrane region" description="Helical" evidence="12">
    <location>
        <begin position="431"/>
        <end position="453"/>
    </location>
</feature>
<dbReference type="Gene3D" id="3.40.190.160">
    <property type="match status" value="1"/>
</dbReference>
<dbReference type="InterPro" id="IPR042486">
    <property type="entry name" value="Arabino_trans_C_2"/>
</dbReference>
<dbReference type="InterPro" id="IPR007680">
    <property type="entry name" value="Arabino_trans_central"/>
</dbReference>
<keyword evidence="17" id="KW-1185">Reference proteome</keyword>
<dbReference type="GO" id="GO:0005886">
    <property type="term" value="C:plasma membrane"/>
    <property type="evidence" value="ECO:0007669"/>
    <property type="project" value="UniProtKB-SubCell"/>
</dbReference>
<evidence type="ECO:0000256" key="11">
    <source>
        <dbReference type="SAM" id="MobiDB-lite"/>
    </source>
</evidence>
<dbReference type="Pfam" id="PF17689">
    <property type="entry name" value="Arabino_trans_N"/>
    <property type="match status" value="1"/>
</dbReference>
<comment type="caution">
    <text evidence="16">The sequence shown here is derived from an EMBL/GenBank/DDBJ whole genome shotgun (WGS) entry which is preliminary data.</text>
</comment>
<dbReference type="Pfam" id="PF04602">
    <property type="entry name" value="Arabinose_trans"/>
    <property type="match status" value="1"/>
</dbReference>
<feature type="domain" description="Arabinofuranosyltransferase central" evidence="13">
    <location>
        <begin position="231"/>
        <end position="688"/>
    </location>
</feature>
<evidence type="ECO:0000256" key="3">
    <source>
        <dbReference type="ARBA" id="ARBA00008195"/>
    </source>
</evidence>
<evidence type="ECO:0000259" key="14">
    <source>
        <dbReference type="Pfam" id="PF14896"/>
    </source>
</evidence>
<evidence type="ECO:0000256" key="5">
    <source>
        <dbReference type="ARBA" id="ARBA00022676"/>
    </source>
</evidence>
<keyword evidence="8 12" id="KW-1133">Transmembrane helix</keyword>
<keyword evidence="10" id="KW-0961">Cell wall biogenesis/degradation</keyword>
<protein>
    <submittedName>
        <fullName evidence="16">Arabinosyltransferase C</fullName>
    </submittedName>
</protein>
<proteinExistence type="inferred from homology"/>